<name>A0A5M3Q456_9GAMM</name>
<accession>A0A5M3Q456</accession>
<protein>
    <recommendedName>
        <fullName evidence="3">DUF4365 domain-containing protein</fullName>
    </recommendedName>
</protein>
<gene>
    <name evidence="1" type="ORF">MSSD14B_35550</name>
</gene>
<dbReference type="RefSeq" id="WP_136632343.1">
    <property type="nucleotide sequence ID" value="NZ_BGZI01000029.1"/>
</dbReference>
<organism evidence="1 2">
    <name type="scientific">Marinobacter salsuginis</name>
    <dbReference type="NCBI Taxonomy" id="418719"/>
    <lineage>
        <taxon>Bacteria</taxon>
        <taxon>Pseudomonadati</taxon>
        <taxon>Pseudomonadota</taxon>
        <taxon>Gammaproteobacteria</taxon>
        <taxon>Pseudomonadales</taxon>
        <taxon>Marinobacteraceae</taxon>
        <taxon>Marinobacter</taxon>
    </lineage>
</organism>
<sequence>MASGVSNKLTGQVGEHLVSAVLGTLGYYASPYSGNVPGFDVTAVHSDSLKSFPVQVKASTKGALVQSSIDKWCEHSIGGDNRQTIGPLKPLKHPNLVWVLVRLGDSGIRGTRFFICTERDIQEKIVERYTAFMERHGYRRPGGGASPQAILNIKDVAEFEDNWRILPDYQAEDGVA</sequence>
<dbReference type="AlphaFoldDB" id="A0A5M3Q456"/>
<evidence type="ECO:0000313" key="1">
    <source>
        <dbReference type="EMBL" id="GBO89887.1"/>
    </source>
</evidence>
<dbReference type="Proteomes" id="UP000387223">
    <property type="component" value="Unassembled WGS sequence"/>
</dbReference>
<proteinExistence type="predicted"/>
<dbReference type="EMBL" id="BGZI01000029">
    <property type="protein sequence ID" value="GBO89887.1"/>
    <property type="molecule type" value="Genomic_DNA"/>
</dbReference>
<comment type="caution">
    <text evidence="1">The sequence shown here is derived from an EMBL/GenBank/DDBJ whole genome shotgun (WGS) entry which is preliminary data.</text>
</comment>
<evidence type="ECO:0000313" key="2">
    <source>
        <dbReference type="Proteomes" id="UP000387223"/>
    </source>
</evidence>
<reference evidence="1 2" key="1">
    <citation type="journal article" date="2019" name="J. Gen. Appl. Microbiol.">
        <title>Aerobic degradation of cis-dichloroethene by the marine bacterium Marinobacter salsuginis strain 5N-3.</title>
        <authorList>
            <person name="Inoue Y."/>
            <person name="Fukunaga Y."/>
            <person name="Katsumata H."/>
            <person name="Ohji S."/>
            <person name="Hosoyama A."/>
            <person name="Mori K."/>
            <person name="Ando K."/>
        </authorList>
    </citation>
    <scope>NUCLEOTIDE SEQUENCE [LARGE SCALE GENOMIC DNA]</scope>
    <source>
        <strain evidence="1 2">NBRC 109114</strain>
    </source>
</reference>
<evidence type="ECO:0008006" key="3">
    <source>
        <dbReference type="Google" id="ProtNLM"/>
    </source>
</evidence>